<evidence type="ECO:0000313" key="10">
    <source>
        <dbReference type="EMBL" id="CDH52000.1"/>
    </source>
</evidence>
<feature type="compositionally biased region" description="Polar residues" evidence="8">
    <location>
        <begin position="233"/>
        <end position="251"/>
    </location>
</feature>
<keyword evidence="3" id="KW-0805">Transcription regulation</keyword>
<feature type="region of interest" description="Disordered" evidence="8">
    <location>
        <begin position="343"/>
        <end position="410"/>
    </location>
</feature>
<dbReference type="STRING" id="1263082.A0A068RQP0"/>
<keyword evidence="10" id="KW-0346">Stress response</keyword>
<comment type="subcellular location">
    <subcellularLocation>
        <location evidence="1">Nucleus</location>
    </subcellularLocation>
</comment>
<dbReference type="InterPro" id="IPR036390">
    <property type="entry name" value="WH_DNA-bd_sf"/>
</dbReference>
<dbReference type="AlphaFoldDB" id="A0A068RQP0"/>
<feature type="region of interest" description="Disordered" evidence="8">
    <location>
        <begin position="1"/>
        <end position="48"/>
    </location>
</feature>
<evidence type="ECO:0000256" key="8">
    <source>
        <dbReference type="SAM" id="MobiDB-lite"/>
    </source>
</evidence>
<proteinExistence type="inferred from homology"/>
<evidence type="ECO:0000256" key="2">
    <source>
        <dbReference type="ARBA" id="ARBA00006403"/>
    </source>
</evidence>
<feature type="region of interest" description="Disordered" evidence="8">
    <location>
        <begin position="232"/>
        <end position="251"/>
    </location>
</feature>
<keyword evidence="11" id="KW-1185">Reference proteome</keyword>
<dbReference type="SUPFAM" id="SSF46785">
    <property type="entry name" value="Winged helix' DNA-binding domain"/>
    <property type="match status" value="1"/>
</dbReference>
<dbReference type="EMBL" id="CBTN010000011">
    <property type="protein sequence ID" value="CDH52000.1"/>
    <property type="molecule type" value="Genomic_DNA"/>
</dbReference>
<evidence type="ECO:0000256" key="6">
    <source>
        <dbReference type="ARBA" id="ARBA00023242"/>
    </source>
</evidence>
<dbReference type="OrthoDB" id="60033at2759"/>
<dbReference type="Gene3D" id="1.10.10.10">
    <property type="entry name" value="Winged helix-like DNA-binding domain superfamily/Winged helix DNA-binding domain"/>
    <property type="match status" value="1"/>
</dbReference>
<keyword evidence="4" id="KW-0238">DNA-binding</keyword>
<name>A0A068RQP0_9FUNG</name>
<feature type="domain" description="HSF-type DNA-binding" evidence="9">
    <location>
        <begin position="53"/>
        <end position="156"/>
    </location>
</feature>
<accession>A0A068RQP0</accession>
<dbReference type="Proteomes" id="UP000027586">
    <property type="component" value="Unassembled WGS sequence"/>
</dbReference>
<comment type="similarity">
    <text evidence="2 7">Belongs to the HSF family.</text>
</comment>
<evidence type="ECO:0000259" key="9">
    <source>
        <dbReference type="SMART" id="SM00415"/>
    </source>
</evidence>
<dbReference type="PANTHER" id="PTHR10015">
    <property type="entry name" value="HEAT SHOCK TRANSCRIPTION FACTOR"/>
    <property type="match status" value="1"/>
</dbReference>
<keyword evidence="6" id="KW-0539">Nucleus</keyword>
<evidence type="ECO:0000313" key="11">
    <source>
        <dbReference type="Proteomes" id="UP000027586"/>
    </source>
</evidence>
<feature type="region of interest" description="Disordered" evidence="8">
    <location>
        <begin position="287"/>
        <end position="315"/>
    </location>
</feature>
<dbReference type="PANTHER" id="PTHR10015:SF427">
    <property type="entry name" value="HEAT SHOCK FACTOR PROTEIN"/>
    <property type="match status" value="1"/>
</dbReference>
<gene>
    <name evidence="10" type="ORF">LCOR_03535.1</name>
</gene>
<dbReference type="FunFam" id="1.10.10.10:FF:000027">
    <property type="entry name" value="Heat shock transcription factor 1"/>
    <property type="match status" value="1"/>
</dbReference>
<evidence type="ECO:0000256" key="5">
    <source>
        <dbReference type="ARBA" id="ARBA00023163"/>
    </source>
</evidence>
<organism evidence="10 11">
    <name type="scientific">Lichtheimia corymbifera JMRC:FSU:9682</name>
    <dbReference type="NCBI Taxonomy" id="1263082"/>
    <lineage>
        <taxon>Eukaryota</taxon>
        <taxon>Fungi</taxon>
        <taxon>Fungi incertae sedis</taxon>
        <taxon>Mucoromycota</taxon>
        <taxon>Mucoromycotina</taxon>
        <taxon>Mucoromycetes</taxon>
        <taxon>Mucorales</taxon>
        <taxon>Lichtheimiaceae</taxon>
        <taxon>Lichtheimia</taxon>
    </lineage>
</organism>
<keyword evidence="5" id="KW-0804">Transcription</keyword>
<comment type="caution">
    <text evidence="10">The sequence shown here is derived from an EMBL/GenBank/DDBJ whole genome shotgun (WGS) entry which is preliminary data.</text>
</comment>
<feature type="compositionally biased region" description="Polar residues" evidence="8">
    <location>
        <begin position="24"/>
        <end position="37"/>
    </location>
</feature>
<dbReference type="VEuPathDB" id="FungiDB:LCOR_03535.1"/>
<dbReference type="GO" id="GO:0005634">
    <property type="term" value="C:nucleus"/>
    <property type="evidence" value="ECO:0007669"/>
    <property type="project" value="UniProtKB-SubCell"/>
</dbReference>
<evidence type="ECO:0000256" key="4">
    <source>
        <dbReference type="ARBA" id="ARBA00023125"/>
    </source>
</evidence>
<dbReference type="PRINTS" id="PR00056">
    <property type="entry name" value="HSFDOMAIN"/>
</dbReference>
<dbReference type="InterPro" id="IPR000232">
    <property type="entry name" value="HSF_DNA-bd"/>
</dbReference>
<dbReference type="GO" id="GO:0003700">
    <property type="term" value="F:DNA-binding transcription factor activity"/>
    <property type="evidence" value="ECO:0007669"/>
    <property type="project" value="InterPro"/>
</dbReference>
<protein>
    <submittedName>
        <fullName evidence="10">Heat shock factor protein 2 isoform 2</fullName>
    </submittedName>
</protein>
<reference evidence="10" key="1">
    <citation type="submission" date="2013-08" db="EMBL/GenBank/DDBJ databases">
        <title>Gene expansion shapes genome architecture in the human pathogen Lichtheimia corymbifera: an evolutionary genomics analysis in the ancient terrestrial Mucorales (Mucoromycotina).</title>
        <authorList>
            <person name="Schwartze V.U."/>
            <person name="Winter S."/>
            <person name="Shelest E."/>
            <person name="Marcet-Houben M."/>
            <person name="Horn F."/>
            <person name="Wehner S."/>
            <person name="Hoffmann K."/>
            <person name="Riege K."/>
            <person name="Sammeth M."/>
            <person name="Nowrousian M."/>
            <person name="Valiante V."/>
            <person name="Linde J."/>
            <person name="Jacobsen I.D."/>
            <person name="Marz M."/>
            <person name="Brakhage A.A."/>
            <person name="Gabaldon T."/>
            <person name="Bocker S."/>
            <person name="Voigt K."/>
        </authorList>
    </citation>
    <scope>NUCLEOTIDE SEQUENCE [LARGE SCALE GENOMIC DNA]</scope>
    <source>
        <strain evidence="10">FSU 9682</strain>
    </source>
</reference>
<dbReference type="SMART" id="SM00415">
    <property type="entry name" value="HSF"/>
    <property type="match status" value="1"/>
</dbReference>
<dbReference type="InterPro" id="IPR036388">
    <property type="entry name" value="WH-like_DNA-bd_sf"/>
</dbReference>
<sequence length="410" mass="46251">MSKSSRRSSLGSEASFVSGDDGQQDGNNSECQASQHSNSREENNHPAIPVTKSHAAFVSKLYNMVEDSEIQHLISWSGNGELFRVYNPTTFSRNVLPQYFKHNNWQSFVRQLNMYGFNKVNDMIHSNLKNENQTWEFRHPHFRQGCIDDLRNIKRKSVRSLRATAPLPPSSAMEKDNKADMYHREYNMIEDRLNYIVRGHNAMQEEFSSLRFVVARQQEIIEELVSLLENVNRPLSTPDPQSSSFTPNPMMTSKYADLRKKIAAIQTQLQTLYDHPAQPNMLPMMDSIQQQQQHPPPPPPPLSSTTSVSPDRRDSYPALNVVTMNNEPVDPSPNSANLQVPSVGSAPNPITMVSSPMQRNSGSCPPNTMEPSLEGRSKSAIMGLGKESYLLNPADDELDPDTKRRRSSPP</sequence>
<dbReference type="Pfam" id="PF00447">
    <property type="entry name" value="HSF_DNA-bind"/>
    <property type="match status" value="1"/>
</dbReference>
<evidence type="ECO:0000256" key="1">
    <source>
        <dbReference type="ARBA" id="ARBA00004123"/>
    </source>
</evidence>
<feature type="compositionally biased region" description="Polar residues" evidence="8">
    <location>
        <begin position="351"/>
        <end position="370"/>
    </location>
</feature>
<dbReference type="GO" id="GO:0043565">
    <property type="term" value="F:sequence-specific DNA binding"/>
    <property type="evidence" value="ECO:0007669"/>
    <property type="project" value="InterPro"/>
</dbReference>
<evidence type="ECO:0000256" key="3">
    <source>
        <dbReference type="ARBA" id="ARBA00023015"/>
    </source>
</evidence>
<evidence type="ECO:0000256" key="7">
    <source>
        <dbReference type="RuleBase" id="RU004020"/>
    </source>
</evidence>